<dbReference type="InterPro" id="IPR038266">
    <property type="entry name" value="NapC/NirT_cytc_sf"/>
</dbReference>
<keyword evidence="2" id="KW-0349">Heme</keyword>
<dbReference type="AlphaFoldDB" id="A0A1L9BCI2"/>
<dbReference type="InterPro" id="IPR036280">
    <property type="entry name" value="Multihaem_cyt_sf"/>
</dbReference>
<dbReference type="OrthoDB" id="9782159at2"/>
<keyword evidence="6" id="KW-1133">Transmembrane helix</keyword>
<keyword evidence="6" id="KW-0812">Transmembrane</keyword>
<evidence type="ECO:0000256" key="3">
    <source>
        <dbReference type="ARBA" id="ARBA00022723"/>
    </source>
</evidence>
<gene>
    <name evidence="7" type="ORF">BON30_12660</name>
</gene>
<organism evidence="7 8">
    <name type="scientific">Cystobacter ferrugineus</name>
    <dbReference type="NCBI Taxonomy" id="83449"/>
    <lineage>
        <taxon>Bacteria</taxon>
        <taxon>Pseudomonadati</taxon>
        <taxon>Myxococcota</taxon>
        <taxon>Myxococcia</taxon>
        <taxon>Myxococcales</taxon>
        <taxon>Cystobacterineae</taxon>
        <taxon>Archangiaceae</taxon>
        <taxon>Cystobacter</taxon>
    </lineage>
</organism>
<dbReference type="RefSeq" id="WP_071898561.1">
    <property type="nucleotide sequence ID" value="NZ_MPIN01000003.1"/>
</dbReference>
<keyword evidence="5" id="KW-0408">Iron</keyword>
<keyword evidence="1" id="KW-0813">Transport</keyword>
<evidence type="ECO:0000256" key="6">
    <source>
        <dbReference type="SAM" id="Phobius"/>
    </source>
</evidence>
<evidence type="ECO:0000256" key="2">
    <source>
        <dbReference type="ARBA" id="ARBA00022617"/>
    </source>
</evidence>
<evidence type="ECO:0000256" key="4">
    <source>
        <dbReference type="ARBA" id="ARBA00022982"/>
    </source>
</evidence>
<evidence type="ECO:0000256" key="1">
    <source>
        <dbReference type="ARBA" id="ARBA00022448"/>
    </source>
</evidence>
<accession>A0A1L9BCI2</accession>
<protein>
    <submittedName>
        <fullName evidence="7">Uncharacterized protein</fullName>
    </submittedName>
</protein>
<keyword evidence="3" id="KW-0479">Metal-binding</keyword>
<evidence type="ECO:0000313" key="7">
    <source>
        <dbReference type="EMBL" id="OJH39929.1"/>
    </source>
</evidence>
<dbReference type="SUPFAM" id="SSF48695">
    <property type="entry name" value="Multiheme cytochromes"/>
    <property type="match status" value="1"/>
</dbReference>
<evidence type="ECO:0000256" key="5">
    <source>
        <dbReference type="ARBA" id="ARBA00023004"/>
    </source>
</evidence>
<keyword evidence="6" id="KW-0472">Membrane</keyword>
<keyword evidence="4" id="KW-0249">Electron transport</keyword>
<reference evidence="7 8" key="2">
    <citation type="submission" date="2016-12" db="EMBL/GenBank/DDBJ databases">
        <title>Draft Genome Sequence of Cystobacter ferrugineus Strain Cbfe23.</title>
        <authorList>
            <person name="Akbar S."/>
            <person name="Dowd S.E."/>
            <person name="Stevens D.C."/>
        </authorList>
    </citation>
    <scope>NUCLEOTIDE SEQUENCE [LARGE SCALE GENOMIC DNA]</scope>
    <source>
        <strain evidence="7 8">Cbfe23</strain>
    </source>
</reference>
<sequence>MSAWAVWAMAAPEPPHGATLGGALEMVALGCIAVAVLGLLLVEFVFKSSMARSTYRWTLLLGLFVLPGVALMGTTGHMFESMKTVEACHSCHVMDPFVGDMHDPRSATLAARHYRSGAIPDKQCYACHTGYGIFGTVEAKRDGLRHWLLYVTDTWKDPLTYKGTYPNANCLACHATAPTFTRVDSHKALSTQLANDEMSCFTCHGLPHPARPTRAPTRVTAHP</sequence>
<keyword evidence="8" id="KW-1185">Reference proteome</keyword>
<dbReference type="EMBL" id="MPIN01000003">
    <property type="protein sequence ID" value="OJH39929.1"/>
    <property type="molecule type" value="Genomic_DNA"/>
</dbReference>
<feature type="transmembrane region" description="Helical" evidence="6">
    <location>
        <begin position="58"/>
        <end position="79"/>
    </location>
</feature>
<feature type="transmembrane region" description="Helical" evidence="6">
    <location>
        <begin position="27"/>
        <end position="46"/>
    </location>
</feature>
<dbReference type="Gene3D" id="1.10.3820.10">
    <property type="entry name" value="Di-heme elbow motif domain"/>
    <property type="match status" value="1"/>
</dbReference>
<name>A0A1L9BCI2_9BACT</name>
<comment type="caution">
    <text evidence="7">The sequence shown here is derived from an EMBL/GenBank/DDBJ whole genome shotgun (WGS) entry which is preliminary data.</text>
</comment>
<evidence type="ECO:0000313" key="8">
    <source>
        <dbReference type="Proteomes" id="UP000182229"/>
    </source>
</evidence>
<proteinExistence type="predicted"/>
<dbReference type="STRING" id="83449.BON30_12660"/>
<reference evidence="8" key="1">
    <citation type="submission" date="2016-11" db="EMBL/GenBank/DDBJ databases">
        <authorList>
            <person name="Shukria A."/>
            <person name="Stevens D.C."/>
        </authorList>
    </citation>
    <scope>NUCLEOTIDE SEQUENCE [LARGE SCALE GENOMIC DNA]</scope>
    <source>
        <strain evidence="8">Cbfe23</strain>
    </source>
</reference>
<dbReference type="Proteomes" id="UP000182229">
    <property type="component" value="Unassembled WGS sequence"/>
</dbReference>
<dbReference type="GO" id="GO:0046872">
    <property type="term" value="F:metal ion binding"/>
    <property type="evidence" value="ECO:0007669"/>
    <property type="project" value="UniProtKB-KW"/>
</dbReference>